<keyword evidence="7" id="KW-0460">Magnesium</keyword>
<dbReference type="CDD" id="cd03429">
    <property type="entry name" value="NUDIX_NADH_pyrophosphatase_Nudt13"/>
    <property type="match status" value="1"/>
</dbReference>
<dbReference type="GO" id="GO:0035529">
    <property type="term" value="F:NADH pyrophosphatase activity"/>
    <property type="evidence" value="ECO:0007669"/>
    <property type="project" value="TreeGrafter"/>
</dbReference>
<dbReference type="OrthoDB" id="10249612at2759"/>
<evidence type="ECO:0000256" key="7">
    <source>
        <dbReference type="ARBA" id="ARBA00022842"/>
    </source>
</evidence>
<dbReference type="PROSITE" id="PS51462">
    <property type="entry name" value="NUDIX"/>
    <property type="match status" value="1"/>
</dbReference>
<dbReference type="PANTHER" id="PTHR42904">
    <property type="entry name" value="NUDIX HYDROLASE, NUDC SUBFAMILY"/>
    <property type="match status" value="1"/>
</dbReference>
<dbReference type="GO" id="GO:0019677">
    <property type="term" value="P:NAD+ catabolic process"/>
    <property type="evidence" value="ECO:0007669"/>
    <property type="project" value="TreeGrafter"/>
</dbReference>
<dbReference type="EMBL" id="HG793129">
    <property type="protein sequence ID" value="CDK28509.1"/>
    <property type="molecule type" value="Genomic_DNA"/>
</dbReference>
<dbReference type="EC" id="3.6.1.22" evidence="4"/>
<keyword evidence="12" id="KW-1185">Reference proteome</keyword>
<comment type="catalytic activity">
    <reaction evidence="9">
        <text>a 5'-end NAD(+)-phospho-ribonucleoside in mRNA + H2O = a 5'-end phospho-adenosine-phospho-ribonucleoside in mRNA + beta-nicotinamide D-ribonucleotide + 2 H(+)</text>
        <dbReference type="Rhea" id="RHEA:60876"/>
        <dbReference type="Rhea" id="RHEA-COMP:15698"/>
        <dbReference type="Rhea" id="RHEA-COMP:15719"/>
        <dbReference type="ChEBI" id="CHEBI:14649"/>
        <dbReference type="ChEBI" id="CHEBI:15377"/>
        <dbReference type="ChEBI" id="CHEBI:15378"/>
        <dbReference type="ChEBI" id="CHEBI:144029"/>
        <dbReference type="ChEBI" id="CHEBI:144051"/>
    </reaction>
    <physiologicalReaction direction="left-to-right" evidence="9">
        <dbReference type="Rhea" id="RHEA:60877"/>
    </physiologicalReaction>
</comment>
<dbReference type="InterPro" id="IPR015797">
    <property type="entry name" value="NUDIX_hydrolase-like_dom_sf"/>
</dbReference>
<evidence type="ECO:0000313" key="11">
    <source>
        <dbReference type="EMBL" id="CDK28509.1"/>
    </source>
</evidence>
<dbReference type="Proteomes" id="UP000019384">
    <property type="component" value="Unassembled WGS sequence"/>
</dbReference>
<comment type="cofactor">
    <cofactor evidence="2">
        <name>Zn(2+)</name>
        <dbReference type="ChEBI" id="CHEBI:29105"/>
    </cofactor>
</comment>
<evidence type="ECO:0000256" key="4">
    <source>
        <dbReference type="ARBA" id="ARBA00012381"/>
    </source>
</evidence>
<keyword evidence="8" id="KW-0520">NAD</keyword>
<keyword evidence="6" id="KW-0378">Hydrolase</keyword>
<evidence type="ECO:0000313" key="12">
    <source>
        <dbReference type="Proteomes" id="UP000019384"/>
    </source>
</evidence>
<evidence type="ECO:0000256" key="3">
    <source>
        <dbReference type="ARBA" id="ARBA00009595"/>
    </source>
</evidence>
<evidence type="ECO:0000256" key="8">
    <source>
        <dbReference type="ARBA" id="ARBA00023027"/>
    </source>
</evidence>
<dbReference type="GO" id="GO:0005777">
    <property type="term" value="C:peroxisome"/>
    <property type="evidence" value="ECO:0007669"/>
    <property type="project" value="TreeGrafter"/>
</dbReference>
<protein>
    <recommendedName>
        <fullName evidence="4">NAD(+) diphosphatase</fullName>
        <ecNumber evidence="4">3.6.1.22</ecNumber>
    </recommendedName>
</protein>
<evidence type="ECO:0000256" key="6">
    <source>
        <dbReference type="ARBA" id="ARBA00022801"/>
    </source>
</evidence>
<dbReference type="Gene3D" id="3.90.79.20">
    <property type="match status" value="1"/>
</dbReference>
<dbReference type="SUPFAM" id="SSF55811">
    <property type="entry name" value="Nudix"/>
    <property type="match status" value="1"/>
</dbReference>
<feature type="domain" description="Nudix hydrolase" evidence="10">
    <location>
        <begin position="246"/>
        <end position="387"/>
    </location>
</feature>
<dbReference type="AlphaFoldDB" id="W6MPB9"/>
<organism evidence="11 12">
    <name type="scientific">Kuraishia capsulata CBS 1993</name>
    <dbReference type="NCBI Taxonomy" id="1382522"/>
    <lineage>
        <taxon>Eukaryota</taxon>
        <taxon>Fungi</taxon>
        <taxon>Dikarya</taxon>
        <taxon>Ascomycota</taxon>
        <taxon>Saccharomycotina</taxon>
        <taxon>Pichiomycetes</taxon>
        <taxon>Pichiales</taxon>
        <taxon>Pichiaceae</taxon>
        <taxon>Kuraishia</taxon>
    </lineage>
</organism>
<dbReference type="STRING" id="1382522.W6MPB9"/>
<evidence type="ECO:0000259" key="10">
    <source>
        <dbReference type="PROSITE" id="PS51462"/>
    </source>
</evidence>
<evidence type="ECO:0000256" key="1">
    <source>
        <dbReference type="ARBA" id="ARBA00001946"/>
    </source>
</evidence>
<accession>W6MPB9</accession>
<dbReference type="InterPro" id="IPR000086">
    <property type="entry name" value="NUDIX_hydrolase_dom"/>
</dbReference>
<keyword evidence="5" id="KW-0479">Metal-binding</keyword>
<reference evidence="11" key="2">
    <citation type="submission" date="2014-02" db="EMBL/GenBank/DDBJ databases">
        <title>Complete DNA sequence of /Kuraishia capsulata/ illustrates novel genomic features among budding yeasts (/Saccharomycotina/).</title>
        <authorList>
            <person name="Morales L."/>
            <person name="Noel B."/>
            <person name="Porcel B."/>
            <person name="Marcet-Houben M."/>
            <person name="Hullo M-F."/>
            <person name="Sacerdot C."/>
            <person name="Tekaia F."/>
            <person name="Leh-Louis V."/>
            <person name="Despons L."/>
            <person name="Khanna V."/>
            <person name="Aury J-M."/>
            <person name="Barbe V."/>
            <person name="Couloux A."/>
            <person name="Labadie K."/>
            <person name="Pelletier E."/>
            <person name="Souciet J-L."/>
            <person name="Boekhout T."/>
            <person name="Gabaldon T."/>
            <person name="Wincker P."/>
            <person name="Dujon B."/>
        </authorList>
    </citation>
    <scope>NUCLEOTIDE SEQUENCE</scope>
    <source>
        <strain evidence="11">CBS 1993</strain>
    </source>
</reference>
<sequence>MSDIYFGTSTSLNRVSFLRSDSKFVSSLISGTGTTRLTFYVQGDKNDVAPVLVDTEGKSKLLVVELASLPAHLIAVLEQWAERNDQSSVDVREEITAVFLGLDETGAERPHLFSSNPLDSQLRVFGNSAKGITRHRYNGYEGVAYLAVDITRSQQLKDYLFAGSASDGAKAYPGHSMMSILGFEYNEAALFGYGKTYLDWLMRNQRCPGCGSVVIPQDAGTRLYCTSGPDQSCPVKRTSVNNVCFPRSDPVVIIGVVSADGSKTLLGHNRRHAADPVTGVRMFSTIAGFMEPGETIEEASIREIWEETGCKASAVKIINSQPWPFPASLMIGCVAEVEFNGVNEVINIEHDKEMEEVKWIDTALIKDITESEDLTGKDGTEAEKIRLPFRQSIAYSLISKIAHGE</sequence>
<proteinExistence type="inferred from homology"/>
<dbReference type="InterPro" id="IPR050241">
    <property type="entry name" value="NAD-cap_RNA_hydrolase_NudC"/>
</dbReference>
<evidence type="ECO:0000256" key="9">
    <source>
        <dbReference type="ARBA" id="ARBA00023679"/>
    </source>
</evidence>
<dbReference type="InterPro" id="IPR049734">
    <property type="entry name" value="NudC-like_C"/>
</dbReference>
<name>W6MPB9_9ASCO</name>
<dbReference type="Pfam" id="PF00293">
    <property type="entry name" value="NUDIX"/>
    <property type="match status" value="1"/>
</dbReference>
<dbReference type="GO" id="GO:0046872">
    <property type="term" value="F:metal ion binding"/>
    <property type="evidence" value="ECO:0007669"/>
    <property type="project" value="UniProtKB-KW"/>
</dbReference>
<dbReference type="HOGENOM" id="CLU_037162_0_2_1"/>
<evidence type="ECO:0000256" key="5">
    <source>
        <dbReference type="ARBA" id="ARBA00022723"/>
    </source>
</evidence>
<dbReference type="GeneID" id="34521887"/>
<dbReference type="GO" id="GO:0005829">
    <property type="term" value="C:cytosol"/>
    <property type="evidence" value="ECO:0007669"/>
    <property type="project" value="TreeGrafter"/>
</dbReference>
<comment type="similarity">
    <text evidence="3">Belongs to the Nudix hydrolase family. NudC subfamily.</text>
</comment>
<dbReference type="PANTHER" id="PTHR42904:SF6">
    <property type="entry name" value="NAD-CAPPED RNA HYDROLASE NUDT12"/>
    <property type="match status" value="1"/>
</dbReference>
<dbReference type="Gene3D" id="3.90.79.10">
    <property type="entry name" value="Nucleoside Triphosphate Pyrophosphohydrolase"/>
    <property type="match status" value="1"/>
</dbReference>
<dbReference type="RefSeq" id="XP_022460499.1">
    <property type="nucleotide sequence ID" value="XM_022601232.1"/>
</dbReference>
<evidence type="ECO:0000256" key="2">
    <source>
        <dbReference type="ARBA" id="ARBA00001947"/>
    </source>
</evidence>
<dbReference type="GO" id="GO:0006742">
    <property type="term" value="P:NADP+ catabolic process"/>
    <property type="evidence" value="ECO:0007669"/>
    <property type="project" value="TreeGrafter"/>
</dbReference>
<comment type="cofactor">
    <cofactor evidence="1">
        <name>Mg(2+)</name>
        <dbReference type="ChEBI" id="CHEBI:18420"/>
    </cofactor>
</comment>
<gene>
    <name evidence="11" type="ORF">KUCA_T00004492001</name>
</gene>
<reference evidence="11" key="1">
    <citation type="submission" date="2013-12" db="EMBL/GenBank/DDBJ databases">
        <authorList>
            <person name="Genoscope - CEA"/>
        </authorList>
    </citation>
    <scope>NUCLEOTIDE SEQUENCE</scope>
    <source>
        <strain evidence="11">CBS 1993</strain>
    </source>
</reference>